<feature type="compositionally biased region" description="Basic and acidic residues" evidence="1">
    <location>
        <begin position="418"/>
        <end position="433"/>
    </location>
</feature>
<evidence type="ECO:0000313" key="2">
    <source>
        <dbReference type="EMBL" id="QJB00489.1"/>
    </source>
</evidence>
<name>A0A6M3M6P6_9ZZZZ</name>
<feature type="region of interest" description="Disordered" evidence="1">
    <location>
        <begin position="414"/>
        <end position="434"/>
    </location>
</feature>
<sequence>MGNGNENGGDVREVPIVEDDFSKLLSKYKIKPELAANIAENISHTGGPKVFEDPQLLSKRLIAWSGEIAPAKRRLILEQWFAEKGINVASEILDEVGVAESQKAEKAKKKEQDKKLADGAVWKLDIDSNGMPKIRMIKDDSEPGITLTEAKTAAKEIGRESDEPIVTFNEAQGKHIPNFKSAFVKQNLTAAWATARQMDKAMAEGEAADPMDIWIDQQTKMVQFKDLLGLGGTESKEKGTVGELVSALKDLQEMAKEGKAGDMPDWITDPMKFIETVKTIGGAGEAGNKPDWLSDPVAFIKTIREITGSEGKGDETIKGELAELRKTLVDMKDERHKAEMGSLQGQILQLQKNHETEMKTILEKVDEMKKPQTGRTELDILHEVATEGFGVAKTELAGMRGMIKEALGSVALPGAKTPQERDARKGKMRKALETDQEIDSLGRRLFLGES</sequence>
<proteinExistence type="predicted"/>
<gene>
    <name evidence="2" type="ORF">MM171A00439_0041</name>
</gene>
<dbReference type="EMBL" id="MT143694">
    <property type="protein sequence ID" value="QJB00489.1"/>
    <property type="molecule type" value="Genomic_DNA"/>
</dbReference>
<evidence type="ECO:0000256" key="1">
    <source>
        <dbReference type="SAM" id="MobiDB-lite"/>
    </source>
</evidence>
<reference evidence="2" key="1">
    <citation type="submission" date="2020-03" db="EMBL/GenBank/DDBJ databases">
        <title>The deep terrestrial virosphere.</title>
        <authorList>
            <person name="Holmfeldt K."/>
            <person name="Nilsson E."/>
            <person name="Simone D."/>
            <person name="Lopez-Fernandez M."/>
            <person name="Wu X."/>
            <person name="de Brujin I."/>
            <person name="Lundin D."/>
            <person name="Andersson A."/>
            <person name="Bertilsson S."/>
            <person name="Dopson M."/>
        </authorList>
    </citation>
    <scope>NUCLEOTIDE SEQUENCE</scope>
    <source>
        <strain evidence="2">MM171A00439</strain>
    </source>
</reference>
<organism evidence="2">
    <name type="scientific">viral metagenome</name>
    <dbReference type="NCBI Taxonomy" id="1070528"/>
    <lineage>
        <taxon>unclassified sequences</taxon>
        <taxon>metagenomes</taxon>
        <taxon>organismal metagenomes</taxon>
    </lineage>
</organism>
<protein>
    <submittedName>
        <fullName evidence="2">Uncharacterized protein</fullName>
    </submittedName>
</protein>
<dbReference type="AlphaFoldDB" id="A0A6M3M6P6"/>
<accession>A0A6M3M6P6</accession>